<sequence length="305" mass="32937">MRSVWKGTIGFGGYAIAVRAYSATEDRRGPLHQVHTADGGRIRYQRVCEVCGPGEEEVPAEEVGKGYALPGGDVVVLTEEELASLPLPTASSMEILGFVPPARIDPRYLIRTYYLEPEVASTKPYVLLSEALQQAEKAALVKVAIRQRETLGALRVRDQVIMLDTLRRHDEVRIPDFPFLHEEVDLHLAQVREAARLIENLAGDFDPARLGDESTAALTALIEAKVEGHEVVRPTASAQDEGVEKLLAALQEGAHARTGDGQDGEAQDTPEAVRKAKAAEDKAAGAASSAAKAVARAHTAPKSRR</sequence>
<proteinExistence type="inferred from homology"/>
<name>A0A558AW82_9PSEU</name>
<dbReference type="HAMAP" id="MF_01875">
    <property type="entry name" value="Prokaryotic_Ku"/>
    <property type="match status" value="1"/>
</dbReference>
<reference evidence="6 7" key="2">
    <citation type="submission" date="2019-08" db="EMBL/GenBank/DDBJ databases">
        <title>Amycolatopsis acidicola sp. nov., isolated from peat swamp forest soil.</title>
        <authorList>
            <person name="Srisuk N."/>
        </authorList>
    </citation>
    <scope>NUCLEOTIDE SEQUENCE [LARGE SCALE GENOMIC DNA]</scope>
    <source>
        <strain evidence="6 7">TBRC 6029</strain>
    </source>
</reference>
<evidence type="ECO:0000256" key="4">
    <source>
        <dbReference type="SAM" id="MobiDB-lite"/>
    </source>
</evidence>
<dbReference type="PIRSF" id="PIRSF006493">
    <property type="entry name" value="Prok_Ku"/>
    <property type="match status" value="1"/>
</dbReference>
<dbReference type="Proteomes" id="UP000320011">
    <property type="component" value="Unassembled WGS sequence"/>
</dbReference>
<dbReference type="SMART" id="SM00559">
    <property type="entry name" value="Ku78"/>
    <property type="match status" value="1"/>
</dbReference>
<evidence type="ECO:0000256" key="3">
    <source>
        <dbReference type="HAMAP-Rule" id="MF_01875"/>
    </source>
</evidence>
<comment type="caution">
    <text evidence="6">The sequence shown here is derived from an EMBL/GenBank/DDBJ whole genome shotgun (WGS) entry which is preliminary data.</text>
</comment>
<keyword evidence="3" id="KW-0227">DNA damage</keyword>
<dbReference type="RefSeq" id="WP_144592254.1">
    <property type="nucleotide sequence ID" value="NZ_VJWX01000448.1"/>
</dbReference>
<dbReference type="InterPro" id="IPR006164">
    <property type="entry name" value="DNA_bd_Ku70/Ku80"/>
</dbReference>
<comment type="subunit">
    <text evidence="3">Homodimer. Interacts with LigD.</text>
</comment>
<evidence type="ECO:0000259" key="5">
    <source>
        <dbReference type="SMART" id="SM00559"/>
    </source>
</evidence>
<keyword evidence="3" id="KW-0234">DNA repair</keyword>
<dbReference type="GO" id="GO:0006310">
    <property type="term" value="P:DNA recombination"/>
    <property type="evidence" value="ECO:0007669"/>
    <property type="project" value="UniProtKB-KW"/>
</dbReference>
<feature type="domain" description="Ku" evidence="5">
    <location>
        <begin position="55"/>
        <end position="183"/>
    </location>
</feature>
<comment type="similarity">
    <text evidence="3">Belongs to the prokaryotic Ku family.</text>
</comment>
<dbReference type="PANTHER" id="PTHR41251">
    <property type="entry name" value="NON-HOMOLOGOUS END JOINING PROTEIN KU"/>
    <property type="match status" value="1"/>
</dbReference>
<dbReference type="GO" id="GO:0006303">
    <property type="term" value="P:double-strand break repair via nonhomologous end joining"/>
    <property type="evidence" value="ECO:0007669"/>
    <property type="project" value="UniProtKB-UniRule"/>
</dbReference>
<comment type="function">
    <text evidence="3">With LigD forms a non-homologous end joining (NHEJ) DNA repair enzyme, which repairs dsDNA breaks with reduced fidelity. Binds linear dsDNA with 5'- and 3'- overhangs but not closed circular dsDNA nor ssDNA. Recruits and stimulates the ligase activity of LigD.</text>
</comment>
<dbReference type="InterPro" id="IPR016194">
    <property type="entry name" value="SPOC-like_C_dom_sf"/>
</dbReference>
<dbReference type="OrthoDB" id="9795084at2"/>
<reference evidence="6 7" key="1">
    <citation type="submission" date="2019-07" db="EMBL/GenBank/DDBJ databases">
        <authorList>
            <person name="Duangmal K."/>
            <person name="Teo W.F.A."/>
        </authorList>
    </citation>
    <scope>NUCLEOTIDE SEQUENCE [LARGE SCALE GENOMIC DNA]</scope>
    <source>
        <strain evidence="6 7">TBRC 6029</strain>
    </source>
</reference>
<dbReference type="EMBL" id="VJWX01000448">
    <property type="protein sequence ID" value="TVT28508.1"/>
    <property type="molecule type" value="Genomic_DNA"/>
</dbReference>
<accession>A0A558AW82</accession>
<dbReference type="InterPro" id="IPR009187">
    <property type="entry name" value="Prok_Ku"/>
</dbReference>
<dbReference type="AlphaFoldDB" id="A0A558AW82"/>
<dbReference type="GO" id="GO:0003690">
    <property type="term" value="F:double-stranded DNA binding"/>
    <property type="evidence" value="ECO:0007669"/>
    <property type="project" value="UniProtKB-UniRule"/>
</dbReference>
<evidence type="ECO:0000256" key="2">
    <source>
        <dbReference type="ARBA" id="ARBA00023172"/>
    </source>
</evidence>
<dbReference type="PANTHER" id="PTHR41251:SF1">
    <property type="entry name" value="NON-HOMOLOGOUS END JOINING PROTEIN KU"/>
    <property type="match status" value="1"/>
</dbReference>
<keyword evidence="1 3" id="KW-0238">DNA-binding</keyword>
<feature type="compositionally biased region" description="Basic and acidic residues" evidence="4">
    <location>
        <begin position="271"/>
        <end position="283"/>
    </location>
</feature>
<protein>
    <recommendedName>
        <fullName evidence="3">Non-homologous end joining protein Ku</fullName>
    </recommendedName>
</protein>
<feature type="region of interest" description="Disordered" evidence="4">
    <location>
        <begin position="254"/>
        <end position="305"/>
    </location>
</feature>
<feature type="compositionally biased region" description="Low complexity" evidence="4">
    <location>
        <begin position="284"/>
        <end position="297"/>
    </location>
</feature>
<organism evidence="6 7">
    <name type="scientific">Amycolatopsis rhizosphaerae</name>
    <dbReference type="NCBI Taxonomy" id="2053003"/>
    <lineage>
        <taxon>Bacteria</taxon>
        <taxon>Bacillati</taxon>
        <taxon>Actinomycetota</taxon>
        <taxon>Actinomycetes</taxon>
        <taxon>Pseudonocardiales</taxon>
        <taxon>Pseudonocardiaceae</taxon>
        <taxon>Amycolatopsis</taxon>
    </lineage>
</organism>
<dbReference type="Pfam" id="PF02735">
    <property type="entry name" value="Ku"/>
    <property type="match status" value="1"/>
</dbReference>
<evidence type="ECO:0000313" key="6">
    <source>
        <dbReference type="EMBL" id="TVT28508.1"/>
    </source>
</evidence>
<dbReference type="NCBIfam" id="TIGR02772">
    <property type="entry name" value="Ku_bact"/>
    <property type="match status" value="1"/>
</dbReference>
<evidence type="ECO:0000256" key="1">
    <source>
        <dbReference type="ARBA" id="ARBA00023125"/>
    </source>
</evidence>
<evidence type="ECO:0000313" key="7">
    <source>
        <dbReference type="Proteomes" id="UP000320011"/>
    </source>
</evidence>
<keyword evidence="7" id="KW-1185">Reference proteome</keyword>
<dbReference type="Gene3D" id="2.40.290.10">
    <property type="match status" value="1"/>
</dbReference>
<gene>
    <name evidence="3" type="primary">ku</name>
    <name evidence="6" type="ORF">FNH05_30225</name>
</gene>
<dbReference type="SUPFAM" id="SSF100939">
    <property type="entry name" value="SPOC domain-like"/>
    <property type="match status" value="1"/>
</dbReference>
<keyword evidence="2 3" id="KW-0233">DNA recombination</keyword>